<feature type="region of interest" description="Disordered" evidence="1">
    <location>
        <begin position="113"/>
        <end position="186"/>
    </location>
</feature>
<dbReference type="Proteomes" id="UP000196573">
    <property type="component" value="Unassembled WGS sequence"/>
</dbReference>
<feature type="compositionally biased region" description="Low complexity" evidence="1">
    <location>
        <begin position="141"/>
        <end position="177"/>
    </location>
</feature>
<feature type="domain" description="DnaT DNA-binding" evidence="2">
    <location>
        <begin position="214"/>
        <end position="280"/>
    </location>
</feature>
<proteinExistence type="predicted"/>
<reference evidence="3 4" key="1">
    <citation type="submission" date="2017-03" db="EMBL/GenBank/DDBJ databases">
        <authorList>
            <person name="Afonso C.L."/>
            <person name="Miller P.J."/>
            <person name="Scott M.A."/>
            <person name="Spackman E."/>
            <person name="Goraichik I."/>
            <person name="Dimitrov K.M."/>
            <person name="Suarez D.L."/>
            <person name="Swayne D.E."/>
        </authorList>
    </citation>
    <scope>NUCLEOTIDE SEQUENCE [LARGE SCALE GENOMIC DNA]</scope>
    <source>
        <strain evidence="3">SB41UT1</strain>
    </source>
</reference>
<evidence type="ECO:0000259" key="2">
    <source>
        <dbReference type="Pfam" id="PF17948"/>
    </source>
</evidence>
<gene>
    <name evidence="3" type="primary">smc_4</name>
    <name evidence="3" type="ORF">EHSB41UT_01541</name>
</gene>
<feature type="compositionally biased region" description="Basic and acidic residues" evidence="1">
    <location>
        <begin position="296"/>
        <end position="310"/>
    </location>
</feature>
<organism evidence="3 4">
    <name type="scientific">Parendozoicomonas haliclonae</name>
    <dbReference type="NCBI Taxonomy" id="1960125"/>
    <lineage>
        <taxon>Bacteria</taxon>
        <taxon>Pseudomonadati</taxon>
        <taxon>Pseudomonadota</taxon>
        <taxon>Gammaproteobacteria</taxon>
        <taxon>Oceanospirillales</taxon>
        <taxon>Endozoicomonadaceae</taxon>
        <taxon>Parendozoicomonas</taxon>
    </lineage>
</organism>
<evidence type="ECO:0000256" key="1">
    <source>
        <dbReference type="SAM" id="MobiDB-lite"/>
    </source>
</evidence>
<dbReference type="Gene3D" id="1.10.8.1180">
    <property type="match status" value="1"/>
</dbReference>
<evidence type="ECO:0000313" key="4">
    <source>
        <dbReference type="Proteomes" id="UP000196573"/>
    </source>
</evidence>
<accession>A0A1X7AIE4</accession>
<feature type="compositionally biased region" description="Basic and acidic residues" evidence="1">
    <location>
        <begin position="126"/>
        <end position="137"/>
    </location>
</feature>
<feature type="compositionally biased region" description="Basic and acidic residues" evidence="1">
    <location>
        <begin position="276"/>
        <end position="287"/>
    </location>
</feature>
<dbReference type="InterPro" id="IPR040480">
    <property type="entry name" value="DnaT_DNA_bind"/>
</dbReference>
<dbReference type="Gene3D" id="6.10.140.920">
    <property type="match status" value="1"/>
</dbReference>
<dbReference type="EMBL" id="FWPT01000003">
    <property type="protein sequence ID" value="SMA43017.1"/>
    <property type="molecule type" value="Genomic_DNA"/>
</dbReference>
<keyword evidence="4" id="KW-1185">Reference proteome</keyword>
<dbReference type="AlphaFoldDB" id="A0A1X7AIE4"/>
<feature type="region of interest" description="Disordered" evidence="1">
    <location>
        <begin position="276"/>
        <end position="310"/>
    </location>
</feature>
<dbReference type="Pfam" id="PF17948">
    <property type="entry name" value="DnaT"/>
    <property type="match status" value="1"/>
</dbReference>
<protein>
    <submittedName>
        <fullName evidence="3">Chromosome partition protein Smc</fullName>
    </submittedName>
</protein>
<name>A0A1X7AIE4_9GAMM</name>
<sequence length="310" mass="36057">MFMGDRDSYSWNRRINREGKALWELESDGFRAEPVQDRGEPAFLNQPSAPVEQVSTDLRADYAPLPDIQASRQRVAGLEQQEGQLSETVEGLTHAVEQTSAFIRQLEQQLAEQRAELQEHQNQLSKKQDELNSHRQMMESARQQLQNDLRQQQAQQEQQRQAAAQAVPQRMPAQVPAEAAPNQGLRGMPARMQQNILARTRERANVPAQARVTPLPENYQPAGWCFQKLQQHEGIPQEYAHKQLEDFKMYWLSTGEARKAWDYRFVKHVIYQWQRERGQGQGEERTARSQPTTQELTDRSWADRYDFDFD</sequence>
<evidence type="ECO:0000313" key="3">
    <source>
        <dbReference type="EMBL" id="SMA43017.1"/>
    </source>
</evidence>